<name>A0A9P9DEC1_9HYPO</name>
<evidence type="ECO:0000313" key="3">
    <source>
        <dbReference type="Proteomes" id="UP000738349"/>
    </source>
</evidence>
<feature type="domain" description="BTB" evidence="1">
    <location>
        <begin position="23"/>
        <end position="83"/>
    </location>
</feature>
<dbReference type="PANTHER" id="PTHR47843:SF5">
    <property type="entry name" value="BTB_POZ DOMAIN PROTEIN"/>
    <property type="match status" value="1"/>
</dbReference>
<proteinExistence type="predicted"/>
<dbReference type="SUPFAM" id="SSF54695">
    <property type="entry name" value="POZ domain"/>
    <property type="match status" value="1"/>
</dbReference>
<evidence type="ECO:0000259" key="1">
    <source>
        <dbReference type="PROSITE" id="PS50097"/>
    </source>
</evidence>
<dbReference type="Pfam" id="PF00651">
    <property type="entry name" value="BTB"/>
    <property type="match status" value="1"/>
</dbReference>
<keyword evidence="3" id="KW-1185">Reference proteome</keyword>
<dbReference type="PANTHER" id="PTHR47843">
    <property type="entry name" value="BTB DOMAIN-CONTAINING PROTEIN-RELATED"/>
    <property type="match status" value="1"/>
</dbReference>
<evidence type="ECO:0000313" key="2">
    <source>
        <dbReference type="EMBL" id="KAH7117389.1"/>
    </source>
</evidence>
<dbReference type="PROSITE" id="PS50097">
    <property type="entry name" value="BTB"/>
    <property type="match status" value="1"/>
</dbReference>
<dbReference type="InterPro" id="IPR011333">
    <property type="entry name" value="SKP1/BTB/POZ_sf"/>
</dbReference>
<dbReference type="SMART" id="SM00225">
    <property type="entry name" value="BTB"/>
    <property type="match status" value="1"/>
</dbReference>
<accession>A0A9P9DEC1</accession>
<reference evidence="2" key="1">
    <citation type="journal article" date="2021" name="Nat. Commun.">
        <title>Genetic determinants of endophytism in the Arabidopsis root mycobiome.</title>
        <authorList>
            <person name="Mesny F."/>
            <person name="Miyauchi S."/>
            <person name="Thiergart T."/>
            <person name="Pickel B."/>
            <person name="Atanasova L."/>
            <person name="Karlsson M."/>
            <person name="Huettel B."/>
            <person name="Barry K.W."/>
            <person name="Haridas S."/>
            <person name="Chen C."/>
            <person name="Bauer D."/>
            <person name="Andreopoulos W."/>
            <person name="Pangilinan J."/>
            <person name="LaButti K."/>
            <person name="Riley R."/>
            <person name="Lipzen A."/>
            <person name="Clum A."/>
            <person name="Drula E."/>
            <person name="Henrissat B."/>
            <person name="Kohler A."/>
            <person name="Grigoriev I.V."/>
            <person name="Martin F.M."/>
            <person name="Hacquard S."/>
        </authorList>
    </citation>
    <scope>NUCLEOTIDE SEQUENCE</scope>
    <source>
        <strain evidence="2">MPI-CAGE-AT-0147</strain>
    </source>
</reference>
<organism evidence="2 3">
    <name type="scientific">Dactylonectria macrodidyma</name>
    <dbReference type="NCBI Taxonomy" id="307937"/>
    <lineage>
        <taxon>Eukaryota</taxon>
        <taxon>Fungi</taxon>
        <taxon>Dikarya</taxon>
        <taxon>Ascomycota</taxon>
        <taxon>Pezizomycotina</taxon>
        <taxon>Sordariomycetes</taxon>
        <taxon>Hypocreomycetidae</taxon>
        <taxon>Hypocreales</taxon>
        <taxon>Nectriaceae</taxon>
        <taxon>Dactylonectria</taxon>
    </lineage>
</organism>
<protein>
    <submittedName>
        <fullName evidence="2">BTB/POZ protein</fullName>
    </submittedName>
</protein>
<dbReference type="EMBL" id="JAGMUV010000028">
    <property type="protein sequence ID" value="KAH7117389.1"/>
    <property type="molecule type" value="Genomic_DNA"/>
</dbReference>
<gene>
    <name evidence="2" type="ORF">EDB81DRAFT_916154</name>
</gene>
<dbReference type="CDD" id="cd18186">
    <property type="entry name" value="BTB_POZ_ZBTB_KLHL-like"/>
    <property type="match status" value="1"/>
</dbReference>
<dbReference type="Gene3D" id="3.30.710.10">
    <property type="entry name" value="Potassium Channel Kv1.1, Chain A"/>
    <property type="match status" value="1"/>
</dbReference>
<dbReference type="OrthoDB" id="6359816at2759"/>
<comment type="caution">
    <text evidence="2">The sequence shown here is derived from an EMBL/GenBank/DDBJ whole genome shotgun (WGS) entry which is preliminary data.</text>
</comment>
<dbReference type="InterPro" id="IPR000210">
    <property type="entry name" value="BTB/POZ_dom"/>
</dbReference>
<dbReference type="AlphaFoldDB" id="A0A9P9DEC1"/>
<dbReference type="Proteomes" id="UP000738349">
    <property type="component" value="Unassembled WGS sequence"/>
</dbReference>
<sequence length="239" mass="26879">MAPQPFEGFHSSLKNYFNHDTLSDAVVCYNGQEFKVHRLILSAHSKCFTKQLDGPWKESSEKVIKIEDFDASVVEAMLHFMYNFDFTNVSATSTMVFDAQVYQIADKYDIPALKAHAKDKFGTAINTGWSMDDFSLAITVVYNSTPPRDRGLRDLVVETSHENIDTLIGQDGFCEVLRATTDFAADLVPFLCGKQVETTQSYKYPSCARVVHFDFIGGQHYCPKCGGSRSNWNVYQASC</sequence>